<dbReference type="Proteomes" id="UP000002770">
    <property type="component" value="Unassembled WGS sequence"/>
</dbReference>
<organism evidence="1 2">
    <name type="scientific">Legionella drancourtii LLAP12</name>
    <dbReference type="NCBI Taxonomy" id="658187"/>
    <lineage>
        <taxon>Bacteria</taxon>
        <taxon>Pseudomonadati</taxon>
        <taxon>Pseudomonadota</taxon>
        <taxon>Gammaproteobacteria</taxon>
        <taxon>Legionellales</taxon>
        <taxon>Legionellaceae</taxon>
        <taxon>Legionella</taxon>
    </lineage>
</organism>
<keyword evidence="2" id="KW-1185">Reference proteome</keyword>
<evidence type="ECO:0000313" key="2">
    <source>
        <dbReference type="Proteomes" id="UP000002770"/>
    </source>
</evidence>
<name>G9EMY6_9GAMM</name>
<proteinExistence type="predicted"/>
<dbReference type="InParanoid" id="G9EMY6"/>
<dbReference type="eggNOG" id="ENOG5032DF4">
    <property type="taxonomic scope" value="Bacteria"/>
</dbReference>
<protein>
    <submittedName>
        <fullName evidence="1">Uncharacterized protein</fullName>
    </submittedName>
</protein>
<gene>
    <name evidence="1" type="ORF">LDG_6606</name>
</gene>
<evidence type="ECO:0000313" key="1">
    <source>
        <dbReference type="EMBL" id="EHL31378.1"/>
    </source>
</evidence>
<reference evidence="1 2" key="1">
    <citation type="journal article" date="2011" name="BMC Genomics">
        <title>Insight into cross-talk between intra-amoebal pathogens.</title>
        <authorList>
            <person name="Gimenez G."/>
            <person name="Bertelli C."/>
            <person name="Moliner C."/>
            <person name="Robert C."/>
            <person name="Raoult D."/>
            <person name="Fournier P.E."/>
            <person name="Greub G."/>
        </authorList>
    </citation>
    <scope>NUCLEOTIDE SEQUENCE [LARGE SCALE GENOMIC DNA]</scope>
    <source>
        <strain evidence="1 2">LLAP12</strain>
    </source>
</reference>
<dbReference type="AlphaFoldDB" id="G9EMY6"/>
<sequence length="258" mass="29840">MKKTFTLLTQFNKKELLAMKKKQVPMLSPKVKNFIEQSSQDVAEYLTLGENSIKKRAEKPENIISKLKDNDQLLKKSSLEKINLLYQSLLDYQSNDLETTKKIQQTTALLVTIFQGLDNEVKKRNTFKTRYYVSDYHDLLINKLAKENISVTANRSLTIPDTKTLSAKQTKLIKRYEAIAQLHEQIQGKSYLDEEMLEQARAALKICKENQPDWSERSFIQKLTDILSLGINPIYRSFFAQEALISKEIEKNMPSAKL</sequence>
<dbReference type="EMBL" id="JH413816">
    <property type="protein sequence ID" value="EHL31378.1"/>
    <property type="molecule type" value="Genomic_DNA"/>
</dbReference>
<accession>G9EMY6</accession>
<dbReference type="HOGENOM" id="CLU_1060880_0_0_6"/>